<sequence>MDAGNWREMLPQESREGIVNKIMETLERHVPFSGQEGLQELGKIAVRSEEMIYSSATSQSDYLSKISLKMLTMETISQNPPNSLPANPTNNSNNPTDPALLDSTAQTGNANGEDWQEEICQKIKAMKEMYLPELNYMYQQIAGKLQQHDSLPWQPKNEQLEKLKVFKTRLEHIITFLQVPKDNIAPSFKEKIGPYEKQIIYFLHSIRPCKPNLPLWQGQLPTPCMHSMQQTQQPQSQITQVQPHENQMQAQMPSMNLQGSVPMLQQNNVTSLQHNSLSSLSGISNEPQNMVISLQSSSSMDSGQGNPLRSLQQVAVGSLQQNPMSAPQQVNINSLSSENGMNALQSNLNMLQSNSNTLEHQLLKQQQEQQMLQTQQLKQQFQERQMQQQLMHKQQLLQQQPAQLQAHQLPHLHQMNDVNDLEKRQQMGVKSGVFHQHHSAGQRSAYQHQQLKSGTQCLISSPQLLQVASPQVPQHPSSQINQKNVPTSLTKAGTPLQSANSPFVVPSPSTPLDPSPIPGESEKVNFGVSSLSNAGNIGHQQIAGALAPAQSFAVGTAGISTSPLLAEFTSPDANHANVSTVVSGKSSVTEHPLEHLIKMEKSMSRKALSASVSDIGSVVSIIDMIAGSAPGNGSRAAVGEDLFAMTECCLQKRNFITQDGTTGTRKMRRYTSAMPLNVVSSAGSITDGFEQLTGLEVPDLSSTTTSSTKRPRIEASHALLEEISEINQQLIDTMVDISDEDVDPIAAAAAASEGGEGIIVKCSFCAVALNPNSKSQYASAQMSQTLRLLIPANYPNCSPILLDKFPIEVSEEYDDLSVKVMSRFSISLRSLSQPMSLGEMARTWDACTRAVTSEYAQQSGGGSFNINIWDLGELLECFMIIFLAYLHCHPKIR</sequence>
<dbReference type="InterPro" id="IPR036546">
    <property type="entry name" value="MED15_KIX"/>
</dbReference>
<accession>A0A5J5BPD5</accession>
<dbReference type="OrthoDB" id="1896842at2759"/>
<evidence type="ECO:0000259" key="5">
    <source>
        <dbReference type="Pfam" id="PF16987"/>
    </source>
</evidence>
<dbReference type="FunFam" id="1.10.246.20:FF:000003">
    <property type="entry name" value="Mediator of RNA polymerase II transcription subunit 15a"/>
    <property type="match status" value="1"/>
</dbReference>
<dbReference type="InterPro" id="IPR044661">
    <property type="entry name" value="MED15a/b/c-like"/>
</dbReference>
<dbReference type="EMBL" id="CM018034">
    <property type="protein sequence ID" value="KAA8543582.1"/>
    <property type="molecule type" value="Genomic_DNA"/>
</dbReference>
<dbReference type="Gene3D" id="1.10.246.20">
    <property type="entry name" value="Coactivator CBP, KIX domain"/>
    <property type="match status" value="1"/>
</dbReference>
<keyword evidence="7" id="KW-1185">Reference proteome</keyword>
<evidence type="ECO:0000256" key="1">
    <source>
        <dbReference type="ARBA" id="ARBA00004123"/>
    </source>
</evidence>
<protein>
    <recommendedName>
        <fullName evidence="5">Mediator complex subunit 15 KIX domain-containing protein</fullName>
    </recommendedName>
</protein>
<evidence type="ECO:0000256" key="3">
    <source>
        <dbReference type="SAM" id="Coils"/>
    </source>
</evidence>
<dbReference type="Proteomes" id="UP000325577">
    <property type="component" value="Linkage Group LG11"/>
</dbReference>
<dbReference type="Pfam" id="PF16987">
    <property type="entry name" value="KIX_2"/>
    <property type="match status" value="1"/>
</dbReference>
<dbReference type="PANTHER" id="PTHR33137:SF4">
    <property type="entry name" value="MEDIATOR OF RNA POLYMERASE II TRANSCRIPTION SUBUNIT 15A-RELATED"/>
    <property type="match status" value="1"/>
</dbReference>
<name>A0A5J5BPD5_9ASTE</name>
<dbReference type="GO" id="GO:0031490">
    <property type="term" value="F:chromatin DNA binding"/>
    <property type="evidence" value="ECO:0007669"/>
    <property type="project" value="InterPro"/>
</dbReference>
<evidence type="ECO:0000313" key="7">
    <source>
        <dbReference type="Proteomes" id="UP000325577"/>
    </source>
</evidence>
<feature type="compositionally biased region" description="Low complexity" evidence="4">
    <location>
        <begin position="79"/>
        <end position="99"/>
    </location>
</feature>
<feature type="coiled-coil region" evidence="3">
    <location>
        <begin position="341"/>
        <end position="384"/>
    </location>
</feature>
<evidence type="ECO:0000256" key="4">
    <source>
        <dbReference type="SAM" id="MobiDB-lite"/>
    </source>
</evidence>
<feature type="region of interest" description="Disordered" evidence="4">
    <location>
        <begin position="76"/>
        <end position="112"/>
    </location>
</feature>
<keyword evidence="3" id="KW-0175">Coiled coil</keyword>
<dbReference type="GO" id="GO:0005634">
    <property type="term" value="C:nucleus"/>
    <property type="evidence" value="ECO:0007669"/>
    <property type="project" value="UniProtKB-SubCell"/>
</dbReference>
<organism evidence="6 7">
    <name type="scientific">Nyssa sinensis</name>
    <dbReference type="NCBI Taxonomy" id="561372"/>
    <lineage>
        <taxon>Eukaryota</taxon>
        <taxon>Viridiplantae</taxon>
        <taxon>Streptophyta</taxon>
        <taxon>Embryophyta</taxon>
        <taxon>Tracheophyta</taxon>
        <taxon>Spermatophyta</taxon>
        <taxon>Magnoliopsida</taxon>
        <taxon>eudicotyledons</taxon>
        <taxon>Gunneridae</taxon>
        <taxon>Pentapetalae</taxon>
        <taxon>asterids</taxon>
        <taxon>Cornales</taxon>
        <taxon>Nyssaceae</taxon>
        <taxon>Nyssa</taxon>
    </lineage>
</organism>
<dbReference type="GO" id="GO:0003713">
    <property type="term" value="F:transcription coactivator activity"/>
    <property type="evidence" value="ECO:0007669"/>
    <property type="project" value="InterPro"/>
</dbReference>
<dbReference type="InterPro" id="IPR036529">
    <property type="entry name" value="KIX_dom_sf"/>
</dbReference>
<keyword evidence="2" id="KW-0539">Nucleus</keyword>
<reference evidence="6 7" key="1">
    <citation type="submission" date="2019-09" db="EMBL/GenBank/DDBJ databases">
        <title>A chromosome-level genome assembly of the Chinese tupelo Nyssa sinensis.</title>
        <authorList>
            <person name="Yang X."/>
            <person name="Kang M."/>
            <person name="Yang Y."/>
            <person name="Xiong H."/>
            <person name="Wang M."/>
            <person name="Zhang Z."/>
            <person name="Wang Z."/>
            <person name="Wu H."/>
            <person name="Ma T."/>
            <person name="Liu J."/>
            <person name="Xi Z."/>
        </authorList>
    </citation>
    <scope>NUCLEOTIDE SEQUENCE [LARGE SCALE GENOMIC DNA]</scope>
    <source>
        <strain evidence="6">J267</strain>
        <tissue evidence="6">Leaf</tissue>
    </source>
</reference>
<feature type="domain" description="Mediator complex subunit 15 KIX" evidence="5">
    <location>
        <begin position="4"/>
        <end position="81"/>
    </location>
</feature>
<evidence type="ECO:0000256" key="2">
    <source>
        <dbReference type="ARBA" id="ARBA00023242"/>
    </source>
</evidence>
<evidence type="ECO:0000313" key="6">
    <source>
        <dbReference type="EMBL" id="KAA8543582.1"/>
    </source>
</evidence>
<proteinExistence type="predicted"/>
<dbReference type="AlphaFoldDB" id="A0A5J5BPD5"/>
<comment type="subcellular location">
    <subcellularLocation>
        <location evidence="1">Nucleus</location>
    </subcellularLocation>
</comment>
<gene>
    <name evidence="6" type="ORF">F0562_021672</name>
</gene>
<dbReference type="PANTHER" id="PTHR33137">
    <property type="entry name" value="MEDIATOR OF RNA POLYMERASE II TRANSCRIPTION SUBUNIT 15A-RELATED"/>
    <property type="match status" value="1"/>
</dbReference>